<feature type="non-terminal residue" evidence="3">
    <location>
        <position position="470"/>
    </location>
</feature>
<dbReference type="SUPFAM" id="SSF55797">
    <property type="entry name" value="PR-1-like"/>
    <property type="match status" value="1"/>
</dbReference>
<dbReference type="InterPro" id="IPR001283">
    <property type="entry name" value="CRISP-related"/>
</dbReference>
<dbReference type="InterPro" id="IPR035940">
    <property type="entry name" value="CAP_sf"/>
</dbReference>
<comment type="caution">
    <text evidence="3">The sequence shown here is derived from an EMBL/GenBank/DDBJ whole genome shotgun (WGS) entry which is preliminary data.</text>
</comment>
<dbReference type="Pfam" id="PF00188">
    <property type="entry name" value="CAP"/>
    <property type="match status" value="1"/>
</dbReference>
<dbReference type="PANTHER" id="PTHR10334">
    <property type="entry name" value="CYSTEINE-RICH SECRETORY PROTEIN-RELATED"/>
    <property type="match status" value="1"/>
</dbReference>
<gene>
    <name evidence="3" type="ORF">OTU49_007486</name>
</gene>
<dbReference type="InterPro" id="IPR014044">
    <property type="entry name" value="CAP_dom"/>
</dbReference>
<dbReference type="FunFam" id="3.40.33.10:FF:000010">
    <property type="entry name" value="Predicted protein"/>
    <property type="match status" value="1"/>
</dbReference>
<dbReference type="AlphaFoldDB" id="A0AAW0WG73"/>
<dbReference type="Proteomes" id="UP001445076">
    <property type="component" value="Unassembled WGS sequence"/>
</dbReference>
<protein>
    <recommendedName>
        <fullName evidence="2">SCP domain-containing protein</fullName>
    </recommendedName>
</protein>
<dbReference type="InterPro" id="IPR034113">
    <property type="entry name" value="SCP_GAPR1-like"/>
</dbReference>
<evidence type="ECO:0000313" key="3">
    <source>
        <dbReference type="EMBL" id="KAK8731205.1"/>
    </source>
</evidence>
<evidence type="ECO:0000256" key="1">
    <source>
        <dbReference type="SAM" id="MobiDB-lite"/>
    </source>
</evidence>
<organism evidence="3 4">
    <name type="scientific">Cherax quadricarinatus</name>
    <name type="common">Australian red claw crayfish</name>
    <dbReference type="NCBI Taxonomy" id="27406"/>
    <lineage>
        <taxon>Eukaryota</taxon>
        <taxon>Metazoa</taxon>
        <taxon>Ecdysozoa</taxon>
        <taxon>Arthropoda</taxon>
        <taxon>Crustacea</taxon>
        <taxon>Multicrustacea</taxon>
        <taxon>Malacostraca</taxon>
        <taxon>Eumalacostraca</taxon>
        <taxon>Eucarida</taxon>
        <taxon>Decapoda</taxon>
        <taxon>Pleocyemata</taxon>
        <taxon>Astacidea</taxon>
        <taxon>Parastacoidea</taxon>
        <taxon>Parastacidae</taxon>
        <taxon>Cherax</taxon>
    </lineage>
</organism>
<accession>A0AAW0WG73</accession>
<name>A0AAW0WG73_CHEQU</name>
<reference evidence="3 4" key="1">
    <citation type="journal article" date="2024" name="BMC Genomics">
        <title>Genome assembly of redclaw crayfish (Cherax quadricarinatus) provides insights into its immune adaptation and hypoxia tolerance.</title>
        <authorList>
            <person name="Liu Z."/>
            <person name="Zheng J."/>
            <person name="Li H."/>
            <person name="Fang K."/>
            <person name="Wang S."/>
            <person name="He J."/>
            <person name="Zhou D."/>
            <person name="Weng S."/>
            <person name="Chi M."/>
            <person name="Gu Z."/>
            <person name="He J."/>
            <person name="Li F."/>
            <person name="Wang M."/>
        </authorList>
    </citation>
    <scope>NUCLEOTIDE SEQUENCE [LARGE SCALE GENOMIC DNA]</scope>
    <source>
        <strain evidence="3">ZL_2023a</strain>
    </source>
</reference>
<feature type="region of interest" description="Disordered" evidence="1">
    <location>
        <begin position="47"/>
        <end position="67"/>
    </location>
</feature>
<keyword evidence="4" id="KW-1185">Reference proteome</keyword>
<dbReference type="SMART" id="SM00198">
    <property type="entry name" value="SCP"/>
    <property type="match status" value="1"/>
</dbReference>
<proteinExistence type="predicted"/>
<evidence type="ECO:0000313" key="4">
    <source>
        <dbReference type="Proteomes" id="UP001445076"/>
    </source>
</evidence>
<dbReference type="EMBL" id="JARKIK010000061">
    <property type="protein sequence ID" value="KAK8731205.1"/>
    <property type="molecule type" value="Genomic_DNA"/>
</dbReference>
<evidence type="ECO:0000259" key="2">
    <source>
        <dbReference type="SMART" id="SM00198"/>
    </source>
</evidence>
<dbReference type="CDD" id="cd05382">
    <property type="entry name" value="CAP_GAPR1-like"/>
    <property type="match status" value="1"/>
</dbReference>
<feature type="domain" description="SCP" evidence="2">
    <location>
        <begin position="218"/>
        <end position="352"/>
    </location>
</feature>
<dbReference type="Gene3D" id="3.40.33.10">
    <property type="entry name" value="CAP"/>
    <property type="match status" value="1"/>
</dbReference>
<sequence length="470" mass="51006">MDAGPWRGIRDAILRLWTRRDVPRNDAKDAQASNPTDTVTAAVSTVSDTSLPPLPVPAPPTITTQGATRTPTLRLRAPGEAAPLEETEDGELEGDTTVCKAQEQLDTLIRNRGYLVKEHVPRKVLEGQVMENIRRRERIAKILRQEEVTLTMVPVNPALTVAAATAAAHAAVANREPPPPEHPERSAEMMNLLTKVWSGKGASVQGRETGEVDWSRSQFVQECLGEHNRLRSHHSAPPLVLSEELCNDAQAWANRLAHFGLLEYSSEHGRGENIMTSTAKEGLTGYTVAQGWYQTGRNFKYGVNSSADLAHAGPFSQVVWQSTRAVGMGIARGSDGRTVVVARYLPQGNVGGQFSSNVKPPVSDNPLAITKTLTPTMSRTRQEAHFYVSIALEPPGKNKKADKEKIVAALKLPAKKVFGDGGVSGETLLPHSTTINTLSPTFAACRNGAARTSKLFPICCVTPAKTEERW</sequence>